<dbReference type="Gene3D" id="3.20.20.70">
    <property type="entry name" value="Aldolase class I"/>
    <property type="match status" value="1"/>
</dbReference>
<dbReference type="Proteomes" id="UP000799302">
    <property type="component" value="Unassembled WGS sequence"/>
</dbReference>
<dbReference type="InterPro" id="IPR017853">
    <property type="entry name" value="GH"/>
</dbReference>
<evidence type="ECO:0000313" key="5">
    <source>
        <dbReference type="EMBL" id="KAF2673983.1"/>
    </source>
</evidence>
<organism evidence="5 6">
    <name type="scientific">Microthyrium microscopicum</name>
    <dbReference type="NCBI Taxonomy" id="703497"/>
    <lineage>
        <taxon>Eukaryota</taxon>
        <taxon>Fungi</taxon>
        <taxon>Dikarya</taxon>
        <taxon>Ascomycota</taxon>
        <taxon>Pezizomycotina</taxon>
        <taxon>Dothideomycetes</taxon>
        <taxon>Dothideomycetes incertae sedis</taxon>
        <taxon>Microthyriales</taxon>
        <taxon>Microthyriaceae</taxon>
        <taxon>Microthyrium</taxon>
    </lineage>
</organism>
<dbReference type="PANTHER" id="PTHR35273:SF2">
    <property type="entry name" value="ALPHA-GALACTOSIDASE"/>
    <property type="match status" value="1"/>
</dbReference>
<dbReference type="Pfam" id="PF03537">
    <property type="entry name" value="Glyco_hydro_114"/>
    <property type="match status" value="1"/>
</dbReference>
<feature type="chain" id="PRO_5025527236" description="alpha-galactosidase" evidence="3">
    <location>
        <begin position="19"/>
        <end position="292"/>
    </location>
</feature>
<dbReference type="SUPFAM" id="SSF51445">
    <property type="entry name" value="(Trans)glycosidases"/>
    <property type="match status" value="1"/>
</dbReference>
<comment type="catalytic activity">
    <reaction evidence="1">
        <text>Hydrolysis of terminal, non-reducing alpha-D-galactose residues in alpha-D-galactosides, including galactose oligosaccharides, galactomannans and galactolipids.</text>
        <dbReference type="EC" id="3.2.1.22"/>
    </reaction>
</comment>
<proteinExistence type="predicted"/>
<feature type="signal peptide" evidence="3">
    <location>
        <begin position="1"/>
        <end position="18"/>
    </location>
</feature>
<feature type="domain" description="Glycoside-hydrolase family GH114 TIM-barrel" evidence="4">
    <location>
        <begin position="34"/>
        <end position="261"/>
    </location>
</feature>
<accession>A0A6A6UR97</accession>
<dbReference type="EMBL" id="MU004231">
    <property type="protein sequence ID" value="KAF2673983.1"/>
    <property type="molecule type" value="Genomic_DNA"/>
</dbReference>
<sequence>MFTKFALTGLLASGVATAATLPKADVWQPELTPKWQIILSSTLNSASRIVPSDAKVWDLDVFETSASTISKLQDAGSKVICYYSAGTSEEGRNDLGGLTSSDYGKGLPDWPGEKYINIKSDRVWSVMKGRIDMAKEKGCDAVDPDNMDGYSNDNGLGLTQADAIAFVKKQSSYAHSLGMSIGLKNAEEILDQVQDSIEFAVNEECTKTGRCAWYNNLLAAQKPVFHIEYGSKSDSNTYCLKSMSNGNQFATVIKHLSLDGWVVYCDGSEYTSSVADKSVDNGNEIDSGNEDA</sequence>
<reference evidence="5" key="1">
    <citation type="journal article" date="2020" name="Stud. Mycol.">
        <title>101 Dothideomycetes genomes: a test case for predicting lifestyles and emergence of pathogens.</title>
        <authorList>
            <person name="Haridas S."/>
            <person name="Albert R."/>
            <person name="Binder M."/>
            <person name="Bloem J."/>
            <person name="Labutti K."/>
            <person name="Salamov A."/>
            <person name="Andreopoulos B."/>
            <person name="Baker S."/>
            <person name="Barry K."/>
            <person name="Bills G."/>
            <person name="Bluhm B."/>
            <person name="Cannon C."/>
            <person name="Castanera R."/>
            <person name="Culley D."/>
            <person name="Daum C."/>
            <person name="Ezra D."/>
            <person name="Gonzalez J."/>
            <person name="Henrissat B."/>
            <person name="Kuo A."/>
            <person name="Liang C."/>
            <person name="Lipzen A."/>
            <person name="Lutzoni F."/>
            <person name="Magnuson J."/>
            <person name="Mondo S."/>
            <person name="Nolan M."/>
            <person name="Ohm R."/>
            <person name="Pangilinan J."/>
            <person name="Park H.-J."/>
            <person name="Ramirez L."/>
            <person name="Alfaro M."/>
            <person name="Sun H."/>
            <person name="Tritt A."/>
            <person name="Yoshinaga Y."/>
            <person name="Zwiers L.-H."/>
            <person name="Turgeon B."/>
            <person name="Goodwin S."/>
            <person name="Spatafora J."/>
            <person name="Crous P."/>
            <person name="Grigoriev I."/>
        </authorList>
    </citation>
    <scope>NUCLEOTIDE SEQUENCE</scope>
    <source>
        <strain evidence="5">CBS 115976</strain>
    </source>
</reference>
<keyword evidence="3" id="KW-0732">Signal</keyword>
<keyword evidence="6" id="KW-1185">Reference proteome</keyword>
<evidence type="ECO:0000313" key="6">
    <source>
        <dbReference type="Proteomes" id="UP000799302"/>
    </source>
</evidence>
<dbReference type="OrthoDB" id="2108802at2759"/>
<dbReference type="AlphaFoldDB" id="A0A6A6UR97"/>
<dbReference type="EC" id="3.2.1.22" evidence="2"/>
<evidence type="ECO:0000256" key="3">
    <source>
        <dbReference type="SAM" id="SignalP"/>
    </source>
</evidence>
<dbReference type="PANTHER" id="PTHR35273">
    <property type="entry name" value="ALPHA-1,4 POLYGALACTOSAMINIDASE, PUTATIVE (AFU_ORTHOLOGUE AFUA_3G07890)-RELATED"/>
    <property type="match status" value="1"/>
</dbReference>
<protein>
    <recommendedName>
        <fullName evidence="2">alpha-galactosidase</fullName>
        <ecNumber evidence="2">3.2.1.22</ecNumber>
    </recommendedName>
</protein>
<gene>
    <name evidence="5" type="ORF">BT63DRAFT_452040</name>
</gene>
<dbReference type="InterPro" id="IPR004352">
    <property type="entry name" value="GH114_TIM-barrel"/>
</dbReference>
<name>A0A6A6UR97_9PEZI</name>
<dbReference type="GO" id="GO:0004557">
    <property type="term" value="F:alpha-galactosidase activity"/>
    <property type="evidence" value="ECO:0007669"/>
    <property type="project" value="UniProtKB-EC"/>
</dbReference>
<evidence type="ECO:0000256" key="2">
    <source>
        <dbReference type="ARBA" id="ARBA00012755"/>
    </source>
</evidence>
<evidence type="ECO:0000256" key="1">
    <source>
        <dbReference type="ARBA" id="ARBA00001255"/>
    </source>
</evidence>
<dbReference type="InterPro" id="IPR013785">
    <property type="entry name" value="Aldolase_TIM"/>
</dbReference>
<evidence type="ECO:0000259" key="4">
    <source>
        <dbReference type="Pfam" id="PF03537"/>
    </source>
</evidence>